<dbReference type="InterPro" id="IPR013783">
    <property type="entry name" value="Ig-like_fold"/>
</dbReference>
<proteinExistence type="predicted"/>
<dbReference type="GO" id="GO:0005507">
    <property type="term" value="F:copper ion binding"/>
    <property type="evidence" value="ECO:0007669"/>
    <property type="project" value="InterPro"/>
</dbReference>
<name>A0AAN1T020_9PROT</name>
<organism evidence="2 3">
    <name type="scientific">Ferrigenium kumadai</name>
    <dbReference type="NCBI Taxonomy" id="1682490"/>
    <lineage>
        <taxon>Bacteria</taxon>
        <taxon>Pseudomonadati</taxon>
        <taxon>Pseudomonadota</taxon>
        <taxon>Betaproteobacteria</taxon>
        <taxon>Nitrosomonadales</taxon>
        <taxon>Gallionellaceae</taxon>
        <taxon>Ferrigenium</taxon>
    </lineage>
</organism>
<dbReference type="EMBL" id="AP019536">
    <property type="protein sequence ID" value="BBI99716.1"/>
    <property type="molecule type" value="Genomic_DNA"/>
</dbReference>
<keyword evidence="3" id="KW-1185">Reference proteome</keyword>
<feature type="domain" description="Plastocyanin-like" evidence="1">
    <location>
        <begin position="419"/>
        <end position="495"/>
    </location>
</feature>
<dbReference type="InterPro" id="IPR033305">
    <property type="entry name" value="Hydin-like"/>
</dbReference>
<dbReference type="Proteomes" id="UP001319121">
    <property type="component" value="Chromosome"/>
</dbReference>
<accession>A0AAN1T020</accession>
<reference evidence="2 3" key="1">
    <citation type="submission" date="2019-03" db="EMBL/GenBank/DDBJ databases">
        <title>Complete genome sequence of Ferrigenium kumadai strain An22, a microaerophilic iron-oxidizing bacterium isolated from a paddy field soil.</title>
        <authorList>
            <person name="Watanabe T."/>
            <person name="Asakawa S."/>
        </authorList>
    </citation>
    <scope>NUCLEOTIDE SEQUENCE [LARGE SCALE GENOMIC DNA]</scope>
    <source>
        <strain evidence="2 3">An22</strain>
    </source>
</reference>
<dbReference type="InterPro" id="IPR036116">
    <property type="entry name" value="FN3_sf"/>
</dbReference>
<dbReference type="InterPro" id="IPR011706">
    <property type="entry name" value="Cu-oxidase_C"/>
</dbReference>
<dbReference type="SUPFAM" id="SSF49503">
    <property type="entry name" value="Cupredoxins"/>
    <property type="match status" value="2"/>
</dbReference>
<protein>
    <recommendedName>
        <fullName evidence="1">Plastocyanin-like domain-containing protein</fullName>
    </recommendedName>
</protein>
<dbReference type="NCBIfam" id="NF012200">
    <property type="entry name" value="choice_anch_D"/>
    <property type="match status" value="33"/>
</dbReference>
<sequence length="4226" mass="411521">MPTGEYGNETIVAEAFMDTPVVNGTAYPTVKVLPKAYRFRILNATNDRSLNLGLYEAEPLTIEVTAGGAGYSATPAVTITPAVGDVTGAGATASAVVTAGVVSKIIVTNPGTGYTAAPTIKITDATGTGAAAVASVSTEVKMVPAVPNAAWPAIWPTDGRAGGVPDPSTAGPDIVQVGSEGGFLPAPAVIPSTPIGYEFNRRSVTVLNVLTYGLYLAPAERADAVIDFSGYCPGTKLILYNDAPAPVPGFDPRADYYTGNPDLTAVGGAPSTLPGYGPNTRTIMRFEISGAPVPGCVRAAFTQSANPNTKNPKLTALQTAWPAAYAATQPKPVVGEAAYNGLWPTTFTNSYASIHTGSIRAPNFTFTNGDGLAQTLPVQNKAIQELFDPNYGRMNATLGVELPFTSAFNQTTIPLGYVDPATETIADGETQIWKITHNGVDTHPVHFHLVNVQLINRVGWDGTIKPPAENELGWKETVKMNPLEDVIVAVRSKAPTLPFGLSESIRALDPTQPLGTTGGLSQVNPTTGLPATITNAVANFGWEYVWHCHILGHEENDFMRPIVFKYTAVAPLAPTNASLNAGVLNWTDPTPANAVATMGDQQNEIGFRIERSANYGAFTQIGTTLANATSFVDTTPKLPLTDYSYRVIAYNAAGSSAPSNIVTQVQQAGGLTPGSLAFASLPIGTVSLPQTLSLTNATAAAVTIQGRTISGVNAADYAETDNCGTSLAAAATCTINVTFTPKTSGSSIAMLTVATSAGSKTAALSGASPVPSAKITPATPLAFPAQQVGTAGAVMTATLTNTGSGPLAISGVTISGTNAADFSQINTCGTSLPAGVAGSCTISVSFNPSLVSLETATLNVVTDAGTQKVTLNGQGVAPAVTLNPTAPLQLAFAAQQVGTVSAPSIATLTNTGSGPVTITSVTITGLNQIDFAQTNNCPIVTTTLAAGASCTINVTFKPTATTPRTATLNVATTAGTPTVALAGGGQSPSSALTPTIPLTYPTQQVATTSVAQAATLTNNGVGPLAYTGVTITGTHATDFAQTNNCATGLAVGAKCAINVTFTPTAVGARTATLNVVDASGTKMLTLNGTGQAANSATVSAAALSYTAQQTGTASVAQPVTLTNTGALALPITSISITGLNATDFAQTNNCGLSLAAGTTGTCAINVTFNPAAAGAKSAALTIVNAAGTQIVALGGTGQAPSSTLAPVTAMAFGTLQSGSPATVAQVATLTNTGVGPLSVTSIAITGANAAEFAQTNNCGVLPASLPVGATGTCTINVTFTPGAAGAKSATLTVTDASGAKTIPLTATSQATSSVLSPTIPLSFLAQQAGTSSAAQVATLTNTGVGPLSISSIAISGANATEFAQTNNCGTLPASLPTGATGTCTINVTFNPATSGPKSATLTVVDGVGTQTIALNGTGALQLNSFTPTTPMVFASQQTGTASAAQVATLANSGIIPLTVTSIAISGANAADFTQTNNCGTLPASLPVGITGTCSINVAFTPTTAGTKSATLTVVDGAATHTIALSGTGTTQSASLTPATPLVFASQQTGTASAAQVATLTNSGIGPLAVTSITFTGANAADFAQTNNCGTSLAVGAAGTCTINVTFNPTTAGAKSATLSVVDGAGTHTVAVSGTGQAPSASLTPATSLAFAVQQTGSTSAAQPVVVTNTGVGPLSIAGITIGGTNYLNFTQTSNCGTSLAVGASCTINVSFAPTAVGAMTATLNVADGAGVHMLALNGTGAVQSASLTPATPLAFAAQQTGTTSAAQVATLTNSSTLPLAVTSIAITGVDAADFAQNNNCGTSVAAGATGSCTISVTFKPAIAGAKSATLTVVDGAGTHTVALTGTGQAASASLTPATPLTFAAQQTGTTSAAQAVVVANTGVGPLSITGITIGGTNYLNFTQTNNCGTSLAVGASCTVNVSFAPTAAGTMTATLNVADGAGVHMVALNGTGAVQSASLTPATPLTFALQQTGTTSAAQVVTLTNTSVLPLSVTSVAISGVDAADFAQTNNCGTSVAAGTTGSCKINVTFAPGTIGTKTAVLTVVDGAGTHSINLNGTGSVQTASLTPATPLTFAAQQTGTASAALVATLTNTGSLPLSVSSITLTGANAADFAQTNNCGTLPTSLAAGATGSCSISVTFNPATVGAKTATLSVVDGAGTHTVALNGTGAVQANSLTPTTPMAFGMQQTGTTSAVQVATLTNSGIIPLSVTSIAISGVNAADFAQTSNCGTSLPVGATGVCTINVTFTPATVGTKSATLTVVDGAGTHTIALSGTGAVPAASLTPTVPLTFAAQQTGTSSAAQVATLTNNGIMPLSVTSIAITGANAVDFTQTNNCGTSLAAAASCTINVTLAPGTAGAKIASLTVVDGAGTHTLSLTGTGQTASANLTPATPLTFAVQQIGSTSAAQVATLTNTGVGPLSVTSIAISGLDAGDFTQTNNCGALPASLAAGASGSCTINVTFKPTTVGAKTATLTVVDGAGTHTVALSGSGAVPQGSLTPTTRMAFAEQQTGTASAAQVATLSNTGFLPLAVTSITISGTNAAEFAQTNNCGTSLAVGTSGTCTINVTFVPTSTGAKSAMLTVVDGGGSHTVALSGTGAVQSASLTPATPLTFALQQTGTTSAAQVATLSNTGVIPLSVTSIAITGANAADFAQTNNCGTSVASGATGSCTINVTFAPTTIGAKTATLTVVDGAGTHTVTLNGAGDVLLASLTPATPLTFAVQQTGTGSAAQVATLTNTGKLPLSVTSITFTGANAADFAQTNNCGTSLAVGTGGTCTINVTFNPATAGAKSATLSVVDGAGTHTVSVSGTGQAPSASLTPATQLAFAVQQTGTTSAAQPVVVTNTGVGPLSIAGITIGGTNYLNFTQTSNCGTSLPVGASCTINVSFAPIAAGAMTATLNVADGAGVQMLALNGTGGVQSASLTPATPLVFAAQQTGTTSAAQVATLTNSSTLPLSVSSIAITGVDAADFAQNNNCGTSVAAGATGSCTISVTFKPAIAGAKSATLTVVDGAGTHTVALTGTGQAASASLTPATPLTFAAQQTGTTSAAQAVVVANTGVGPLSITGITIGGTNYLNFTQTNNCGTSLAVGASCTVNVSFAPTAAGTMTATLNVADGAGVHMVALNGTGAVQSASLTPATPLTFALQQTGTTSAAQVVTLTNTSVLPLSVTSVAISGVDAADFAQTNNCGTSVAAGTTGSCKINVTFAPGTIGTKTAVLTVVDGAGTHSINLNGTGSVQTASLTPATPLTFAAQQTGTASAALVATLTNTGSLPLSVSSITLTGANAADFAQTNNCGTLPTSLAAGATGSCSISVTFNPATVGAKTAALTVVDGMGTHTVALNGTGAVQANSLTPTTPMAFGLQQTGTTSAMQVATLTNSGIIPLSVTSIAISGPDAADFTQTNNCGTSLPVGATGVCTINVTFTPATVGTKSATLTVVDGAGIHTVVLSGTGAVQLASLTPATPLVFAAQQTGTISAAQVATLTNSGTIPLSVSGITIGGVNAADFIQTNNCGASLAPAASCTINVTLAPGSVGAKSATLSLVDGAGTQVVALNGTGAVQSASLTPSTPLTFAAQQTGTTSAALVATLTNSAIIPLSITSIAISGVNAAEFVQTNNCGTLPANLPVGQTGTCTINVTFVPATSGAKSATLTVVDGAGTHTVALNGTGAAPSASLTPATALTFAAQQTGTTSTAHAVVVANTGVGPLSIAGITIGGTNYLNFTQTSNCGTSLAVGASCTINVSFAPTAVGSMTATLNVADGAGAHMLALNGTGAVQSGSFTPATPLTFAAKQTGTTSAAQVATLTNTGVLPLAVTSISITGANAAEFAQTNNCGTSVAAGATGSCTINVTFTPVTVGAKSATLTVVDGAGTRTTALTGMAVAQAAMLTPGASLMFASQQVMSTSSVQAVTLTNTGAGPLPIARITIGTSGGFNQFAQTNNCGASLAEGASCTIGVTFAPSTMGTKAETLMVWHAGGMQTLMLRGTAAAPVSSLTPDVPTSFGNQLVGTSSGVVPLTLTNNGVIPLSITSIAIESWGQLNQFGQTNTCGASLAAGANCVIYVSFMPSSAGFKLATLIINDAAGGHAVALNGTGVTTPTASTTTAAPLAAQQVAVTLIVPTSSLTPATPFAFAAQAVGAASAPQVATLANTGATPLSVTSISISGVNAADFAQTNTCGVLPASLPIGTAGTCSIDVIFTPKTAGTKNATLTVVDGGGTHTITLSGTGQ</sequence>
<evidence type="ECO:0000313" key="3">
    <source>
        <dbReference type="Proteomes" id="UP001319121"/>
    </source>
</evidence>
<dbReference type="InterPro" id="IPR003961">
    <property type="entry name" value="FN3_dom"/>
</dbReference>
<dbReference type="Gene3D" id="2.60.40.420">
    <property type="entry name" value="Cupredoxins - blue copper proteins"/>
    <property type="match status" value="2"/>
</dbReference>
<dbReference type="SUPFAM" id="SSF49265">
    <property type="entry name" value="Fibronectin type III"/>
    <property type="match status" value="1"/>
</dbReference>
<dbReference type="CDD" id="cd00063">
    <property type="entry name" value="FN3"/>
    <property type="match status" value="1"/>
</dbReference>
<dbReference type="KEGG" id="fku:FGKAn22_14090"/>
<dbReference type="GO" id="GO:0016491">
    <property type="term" value="F:oxidoreductase activity"/>
    <property type="evidence" value="ECO:0007669"/>
    <property type="project" value="InterPro"/>
</dbReference>
<dbReference type="InterPro" id="IPR008972">
    <property type="entry name" value="Cupredoxin"/>
</dbReference>
<dbReference type="PANTHER" id="PTHR23053">
    <property type="entry name" value="DLEC1 DELETED IN LUNG AND ESOPHAGEAL CANCER 1"/>
    <property type="match status" value="1"/>
</dbReference>
<evidence type="ECO:0000259" key="1">
    <source>
        <dbReference type="Pfam" id="PF07731"/>
    </source>
</evidence>
<dbReference type="Pfam" id="PF07731">
    <property type="entry name" value="Cu-oxidase_2"/>
    <property type="match status" value="1"/>
</dbReference>
<evidence type="ECO:0000313" key="2">
    <source>
        <dbReference type="EMBL" id="BBI99716.1"/>
    </source>
</evidence>
<dbReference type="PANTHER" id="PTHR23053:SF0">
    <property type="entry name" value="HYDROCEPHALUS-INDUCING PROTEIN HOMOLOG"/>
    <property type="match status" value="1"/>
</dbReference>
<gene>
    <name evidence="2" type="ORF">FGKAn22_14090</name>
</gene>
<dbReference type="Gene3D" id="2.60.40.10">
    <property type="entry name" value="Immunoglobulins"/>
    <property type="match status" value="34"/>
</dbReference>